<evidence type="ECO:0000313" key="2">
    <source>
        <dbReference type="Proteomes" id="UP001177021"/>
    </source>
</evidence>
<reference evidence="1" key="1">
    <citation type="submission" date="2023-10" db="EMBL/GenBank/DDBJ databases">
        <authorList>
            <person name="Rodriguez Cubillos JULIANA M."/>
            <person name="De Vega J."/>
        </authorList>
    </citation>
    <scope>NUCLEOTIDE SEQUENCE</scope>
</reference>
<dbReference type="Proteomes" id="UP001177021">
    <property type="component" value="Unassembled WGS sequence"/>
</dbReference>
<evidence type="ECO:0000313" key="1">
    <source>
        <dbReference type="EMBL" id="CAJ2636687.1"/>
    </source>
</evidence>
<keyword evidence="2" id="KW-1185">Reference proteome</keyword>
<name>A0ACB0IYH8_TRIPR</name>
<accession>A0ACB0IYH8</accession>
<proteinExistence type="predicted"/>
<gene>
    <name evidence="1" type="ORF">MILVUS5_LOCUS7152</name>
</gene>
<comment type="caution">
    <text evidence="1">The sequence shown here is derived from an EMBL/GenBank/DDBJ whole genome shotgun (WGS) entry which is preliminary data.</text>
</comment>
<dbReference type="EMBL" id="CASHSV030000013">
    <property type="protein sequence ID" value="CAJ2636687.1"/>
    <property type="molecule type" value="Genomic_DNA"/>
</dbReference>
<organism evidence="1 2">
    <name type="scientific">Trifolium pratense</name>
    <name type="common">Red clover</name>
    <dbReference type="NCBI Taxonomy" id="57577"/>
    <lineage>
        <taxon>Eukaryota</taxon>
        <taxon>Viridiplantae</taxon>
        <taxon>Streptophyta</taxon>
        <taxon>Embryophyta</taxon>
        <taxon>Tracheophyta</taxon>
        <taxon>Spermatophyta</taxon>
        <taxon>Magnoliopsida</taxon>
        <taxon>eudicotyledons</taxon>
        <taxon>Gunneridae</taxon>
        <taxon>Pentapetalae</taxon>
        <taxon>rosids</taxon>
        <taxon>fabids</taxon>
        <taxon>Fabales</taxon>
        <taxon>Fabaceae</taxon>
        <taxon>Papilionoideae</taxon>
        <taxon>50 kb inversion clade</taxon>
        <taxon>NPAAA clade</taxon>
        <taxon>Hologalegina</taxon>
        <taxon>IRL clade</taxon>
        <taxon>Trifolieae</taxon>
        <taxon>Trifolium</taxon>
    </lineage>
</organism>
<sequence length="1027" mass="116674">MYKMVLQCERKKFELPLQFVMAETPVILPASVENLIERIREEQNQPPLHHSTIQQLALIGEQRALELLNVITKTTIRASFDGFIVHLMKNLSQNSVSLPPPPASSSEASMSPLPSPPPPKPFPSLSLSESSLSPSRSLSPLTLHPPPYCVLTALGELEFRKSFLLLSYAGEENIENDVRAEYVESLKDLPMRDFENEIWETVGMRRGVQRKDRQLYLDWDSGRTHIYECYVSRNGSLRFKGPILQNTRTHLQKSLGDDNVLLVKFCDVGKTSPQEAAKLYGKFGKEGIRVGHRLYRFFVFKDGGKEEKKKEDQTTSSAKCYTSSVKCYFVRTESHCSVDQMEDYILSNRTMFESRLLFMHAHLLPSIDKYMARFSLILSKTYKLNIDLTTVTVQEIQDEYCRDGNGNKIDNESILTDGTGFISEDLAVLCPHNVYKGTNMKNTHVKEISNLVELQDMSRAVGETALSTHQPPLLIQCRLFHKGSAIKGTLLVNRKLPPKTIQARPSMIKVHEDLDLLNGLSNGLSNVPSINSLEVVTTSQKPNRSYLSKYLIALLSYGGVPNEFFMDVLKRNLEDADHVYTKKRTALRVSVNHGEMDEYNAAAMILCGIPLDEPFLQYHLNILVKAEKNRLGEGKLYLEDCFYMMGTVDPTRTLKPNQVCIIHENGQITGDVLVYRNPGLHFGDIHIMQARYVEGLESYVGHGKYAIFFPCVGSRSVADEIAGGDFDGDMYWISKNAQLLQHFRQSDPWIESPPNSVRLSSSVIKPYELSHEQLEEELFKLYLETRFQPSSTIGAAADSWMALMDRLLIFRNDVTKEEEVQQVKSNILKLIDLYYEALDAPKKGGGKIQVPKDLIVEMYPHYMKRDNSFTSTSILGSIFDEVCRWQITDVSGIEIRKLPCFDVEIPDDYKHKWSSLYNQYRQDMITALNGKRPNSNEEANEVIKLYKKIFNDAINIVDGSKSITDIYNEALAVYHVVYDHAMVKKSVARCGFAWKVAGSVLVRYYAEKQYQKTLICSPAVLREIFGS</sequence>
<protein>
    <submittedName>
        <fullName evidence="1">Uncharacterized protein</fullName>
    </submittedName>
</protein>